<dbReference type="InterPro" id="IPR009906">
    <property type="entry name" value="D-Glu_cyclase"/>
</dbReference>
<dbReference type="NCBIfam" id="NF003969">
    <property type="entry name" value="PRK05463.1"/>
    <property type="match status" value="1"/>
</dbReference>
<dbReference type="HAMAP" id="MF_01830">
    <property type="entry name" value="Hydro_lyase"/>
    <property type="match status" value="1"/>
</dbReference>
<evidence type="ECO:0000256" key="3">
    <source>
        <dbReference type="HAMAP-Rule" id="MF_01830"/>
    </source>
</evidence>
<name>A0ABX2TD60_9PROT</name>
<protein>
    <recommendedName>
        <fullName evidence="3">Putative hydro-lyase HND93_15285</fullName>
        <ecNumber evidence="3">4.2.1.-</ecNumber>
    </recommendedName>
</protein>
<evidence type="ECO:0000313" key="4">
    <source>
        <dbReference type="EMBL" id="NYZ21078.1"/>
    </source>
</evidence>
<dbReference type="InterPro" id="IPR038021">
    <property type="entry name" value="Putative_hydro-lyase"/>
</dbReference>
<dbReference type="Proteomes" id="UP000584642">
    <property type="component" value="Unassembled WGS sequence"/>
</dbReference>
<reference evidence="4 5" key="1">
    <citation type="submission" date="2020-05" db="EMBL/GenBank/DDBJ databases">
        <title>Azospirillum oleiclasticum sp. nov, a nitrogen-fixing and heavy crude oil-emulsifying bacterium isolated from the crude oil of Yumen Oilfield.</title>
        <authorList>
            <person name="Wu D."/>
            <person name="Cai M."/>
            <person name="Zhang X."/>
        </authorList>
    </citation>
    <scope>NUCLEOTIDE SEQUENCE [LARGE SCALE GENOMIC DNA]</scope>
    <source>
        <strain evidence="4 5">ROY-1-1-2</strain>
    </source>
</reference>
<sequence>MSEASLDHPDPQSVVKRIRRDIRSGRISSHTAGLAPGFLQGNLVILPRRYADDFHSYCLHNPKSCPLIGISTPGDPSLPGLGADIDLRTDLPRYRVWRNGVLAEEPTDITALWRDDLVAFVIGCSFTFDTVLRSAGLKLRHLEMGRNVAMYRTSVPTVPVGPFRGPLVVSMRPMTAPDIIRAIEITSTRQDVHGSPVHFGSPETLGIGDLQNPDYGDPVPVEAGEYPVFWACGVTPQAALAEAKPELCITHAPGCMLITDRIHHN</sequence>
<evidence type="ECO:0000256" key="1">
    <source>
        <dbReference type="ARBA" id="ARBA00007896"/>
    </source>
</evidence>
<comment type="caution">
    <text evidence="4">The sequence shown here is derived from an EMBL/GenBank/DDBJ whole genome shotgun (WGS) entry which is preliminary data.</text>
</comment>
<keyword evidence="2 3" id="KW-0456">Lyase</keyword>
<organism evidence="4 5">
    <name type="scientific">Azospirillum oleiclasticum</name>
    <dbReference type="NCBI Taxonomy" id="2735135"/>
    <lineage>
        <taxon>Bacteria</taxon>
        <taxon>Pseudomonadati</taxon>
        <taxon>Pseudomonadota</taxon>
        <taxon>Alphaproteobacteria</taxon>
        <taxon>Rhodospirillales</taxon>
        <taxon>Azospirillaceae</taxon>
        <taxon>Azospirillum</taxon>
    </lineage>
</organism>
<dbReference type="SUPFAM" id="SSF160920">
    <property type="entry name" value="PSTPO5379-like"/>
    <property type="match status" value="1"/>
</dbReference>
<comment type="similarity">
    <text evidence="1 3">Belongs to the D-glutamate cyclase family.</text>
</comment>
<keyword evidence="5" id="KW-1185">Reference proteome</keyword>
<dbReference type="RefSeq" id="WP_180282845.1">
    <property type="nucleotide sequence ID" value="NZ_JABFDB010000010.1"/>
</dbReference>
<dbReference type="Gene3D" id="3.30.2040.10">
    <property type="entry name" value="PSTPO5379-like domain"/>
    <property type="match status" value="1"/>
</dbReference>
<evidence type="ECO:0000256" key="2">
    <source>
        <dbReference type="ARBA" id="ARBA00023239"/>
    </source>
</evidence>
<dbReference type="Gene3D" id="3.40.1640.10">
    <property type="entry name" value="PSTPO5379-like"/>
    <property type="match status" value="1"/>
</dbReference>
<dbReference type="InterPro" id="IPR016938">
    <property type="entry name" value="UPF0317"/>
</dbReference>
<dbReference type="PANTHER" id="PTHR32022:SF10">
    <property type="entry name" value="D-GLUTAMATE CYCLASE, MITOCHONDRIAL"/>
    <property type="match status" value="1"/>
</dbReference>
<dbReference type="Pfam" id="PF07286">
    <property type="entry name" value="D-Glu_cyclase"/>
    <property type="match status" value="1"/>
</dbReference>
<dbReference type="EMBL" id="JABFDB010000010">
    <property type="protein sequence ID" value="NYZ21078.1"/>
    <property type="molecule type" value="Genomic_DNA"/>
</dbReference>
<evidence type="ECO:0000313" key="5">
    <source>
        <dbReference type="Proteomes" id="UP000584642"/>
    </source>
</evidence>
<dbReference type="PANTHER" id="PTHR32022">
    <property type="entry name" value="D-GLUTAMATE CYCLASE, MITOCHONDRIAL"/>
    <property type="match status" value="1"/>
</dbReference>
<accession>A0ABX2TD60</accession>
<gene>
    <name evidence="4" type="ORF">HND93_15285</name>
</gene>
<proteinExistence type="inferred from homology"/>
<dbReference type="EC" id="4.2.1.-" evidence="3"/>
<dbReference type="PIRSF" id="PIRSF029755">
    <property type="entry name" value="UCP029755"/>
    <property type="match status" value="1"/>
</dbReference>